<dbReference type="Gene3D" id="3.10.20.90">
    <property type="entry name" value="Phosphatidylinositol 3-kinase Catalytic Subunit, Chain A, domain 1"/>
    <property type="match status" value="1"/>
</dbReference>
<organism evidence="1 2">
    <name type="scientific">Dictyostelium firmibasis</name>
    <dbReference type="NCBI Taxonomy" id="79012"/>
    <lineage>
        <taxon>Eukaryota</taxon>
        <taxon>Amoebozoa</taxon>
        <taxon>Evosea</taxon>
        <taxon>Eumycetozoa</taxon>
        <taxon>Dictyostelia</taxon>
        <taxon>Dictyosteliales</taxon>
        <taxon>Dictyosteliaceae</taxon>
        <taxon>Dictyostelium</taxon>
    </lineage>
</organism>
<dbReference type="SUPFAM" id="SSF54236">
    <property type="entry name" value="Ubiquitin-like"/>
    <property type="match status" value="1"/>
</dbReference>
<sequence>MKVHCKLASNNETLDFDVDQNNTSLEDLKEMIHDRTGTDINHINIELDNKKLPCRYDKKSLYKLHIEESSNIRIIYSIAGGCDCCGCGCDICGCGGNCRCSIM</sequence>
<evidence type="ECO:0000313" key="2">
    <source>
        <dbReference type="Proteomes" id="UP001344447"/>
    </source>
</evidence>
<evidence type="ECO:0000313" key="1">
    <source>
        <dbReference type="EMBL" id="KAK5584739.1"/>
    </source>
</evidence>
<dbReference type="CDD" id="cd17039">
    <property type="entry name" value="Ubl_ubiquitin_like"/>
    <property type="match status" value="1"/>
</dbReference>
<evidence type="ECO:0008006" key="3">
    <source>
        <dbReference type="Google" id="ProtNLM"/>
    </source>
</evidence>
<proteinExistence type="predicted"/>
<accession>A0AAN7U2S2</accession>
<dbReference type="InterPro" id="IPR029071">
    <property type="entry name" value="Ubiquitin-like_domsf"/>
</dbReference>
<gene>
    <name evidence="1" type="ORF">RB653_006356</name>
</gene>
<comment type="caution">
    <text evidence="1">The sequence shown here is derived from an EMBL/GenBank/DDBJ whole genome shotgun (WGS) entry which is preliminary data.</text>
</comment>
<name>A0AAN7U2S2_9MYCE</name>
<dbReference type="AlphaFoldDB" id="A0AAN7U2S2"/>
<dbReference type="EMBL" id="JAVFKY010000001">
    <property type="protein sequence ID" value="KAK5584739.1"/>
    <property type="molecule type" value="Genomic_DNA"/>
</dbReference>
<dbReference type="Proteomes" id="UP001344447">
    <property type="component" value="Unassembled WGS sequence"/>
</dbReference>
<reference evidence="1 2" key="1">
    <citation type="submission" date="2023-11" db="EMBL/GenBank/DDBJ databases">
        <title>Dfirmibasis_genome.</title>
        <authorList>
            <person name="Edelbroek B."/>
            <person name="Kjellin J."/>
            <person name="Jerlstrom-Hultqvist J."/>
            <person name="Soderbom F."/>
        </authorList>
    </citation>
    <scope>NUCLEOTIDE SEQUENCE [LARGE SCALE GENOMIC DNA]</scope>
    <source>
        <strain evidence="1 2">TNS-C-14</strain>
    </source>
</reference>
<keyword evidence="2" id="KW-1185">Reference proteome</keyword>
<protein>
    <recommendedName>
        <fullName evidence="3">Ubiquitin-like domain-containing protein</fullName>
    </recommendedName>
</protein>